<name>A0A069QPE0_HOYLO</name>
<evidence type="ECO:0000313" key="2">
    <source>
        <dbReference type="Proteomes" id="UP000027442"/>
    </source>
</evidence>
<dbReference type="PATRIC" id="fig|1122985.7.peg.2278"/>
<evidence type="ECO:0000313" key="1">
    <source>
        <dbReference type="EMBL" id="KDR51686.1"/>
    </source>
</evidence>
<organism evidence="1 2">
    <name type="scientific">Hoylesella loescheii DSM 19665 = JCM 12249 = ATCC 15930</name>
    <dbReference type="NCBI Taxonomy" id="1122985"/>
    <lineage>
        <taxon>Bacteria</taxon>
        <taxon>Pseudomonadati</taxon>
        <taxon>Bacteroidota</taxon>
        <taxon>Bacteroidia</taxon>
        <taxon>Bacteroidales</taxon>
        <taxon>Prevotellaceae</taxon>
        <taxon>Hoylesella</taxon>
    </lineage>
</organism>
<proteinExistence type="predicted"/>
<keyword evidence="2" id="KW-1185">Reference proteome</keyword>
<gene>
    <name evidence="1" type="ORF">HMPREF1991_02198</name>
</gene>
<accession>A0A069QPE0</accession>
<dbReference type="AlphaFoldDB" id="A0A069QPE0"/>
<dbReference type="Proteomes" id="UP000027442">
    <property type="component" value="Unassembled WGS sequence"/>
</dbReference>
<dbReference type="HOGENOM" id="CLU_1775743_0_0_10"/>
<reference evidence="1 2" key="1">
    <citation type="submission" date="2013-08" db="EMBL/GenBank/DDBJ databases">
        <authorList>
            <person name="Weinstock G."/>
            <person name="Sodergren E."/>
            <person name="Wylie T."/>
            <person name="Fulton L."/>
            <person name="Fulton R."/>
            <person name="Fronick C."/>
            <person name="O'Laughlin M."/>
            <person name="Godfrey J."/>
            <person name="Miner T."/>
            <person name="Herter B."/>
            <person name="Appelbaum E."/>
            <person name="Cordes M."/>
            <person name="Lek S."/>
            <person name="Wollam A."/>
            <person name="Pepin K.H."/>
            <person name="Palsikar V.B."/>
            <person name="Mitreva M."/>
            <person name="Wilson R.K."/>
        </authorList>
    </citation>
    <scope>NUCLEOTIDE SEQUENCE [LARGE SCALE GENOMIC DNA]</scope>
    <source>
        <strain evidence="1 2">ATCC 15930</strain>
    </source>
</reference>
<dbReference type="RefSeq" id="WP_018967433.1">
    <property type="nucleotide sequence ID" value="NZ_KB899214.1"/>
</dbReference>
<evidence type="ECO:0008006" key="3">
    <source>
        <dbReference type="Google" id="ProtNLM"/>
    </source>
</evidence>
<protein>
    <recommendedName>
        <fullName evidence="3">Lipoprotein</fullName>
    </recommendedName>
</protein>
<sequence>MKYLTAIIVAIIGSALVSCNQKIKHSRLIVPKQIQWDTLKGGFEDDTDLYHKAFFVLYVSNDTLYRIKTENELINDSILTVTSVSCAEVFKIKEVTPKMLIVERENKKDTFFLAQYTDHNVHKRSINRVKQWIYGKYPAPEIVIPN</sequence>
<comment type="caution">
    <text evidence="1">The sequence shown here is derived from an EMBL/GenBank/DDBJ whole genome shotgun (WGS) entry which is preliminary data.</text>
</comment>
<dbReference type="EMBL" id="JNGW01000096">
    <property type="protein sequence ID" value="KDR51686.1"/>
    <property type="molecule type" value="Genomic_DNA"/>
</dbReference>
<dbReference type="PROSITE" id="PS51257">
    <property type="entry name" value="PROKAR_LIPOPROTEIN"/>
    <property type="match status" value="1"/>
</dbReference>